<gene>
    <name evidence="19" type="ORF">ATO7_11328</name>
</gene>
<dbReference type="CDD" id="cd01347">
    <property type="entry name" value="ligand_gated_channel"/>
    <property type="match status" value="1"/>
</dbReference>
<name>A0A1Y1SB84_9GAMM</name>
<evidence type="ECO:0000256" key="11">
    <source>
        <dbReference type="ARBA" id="ARBA00023136"/>
    </source>
</evidence>
<evidence type="ECO:0000256" key="3">
    <source>
        <dbReference type="ARBA" id="ARBA00022448"/>
    </source>
</evidence>
<dbReference type="PROSITE" id="PS52016">
    <property type="entry name" value="TONB_DEPENDENT_REC_3"/>
    <property type="match status" value="1"/>
</dbReference>
<evidence type="ECO:0000259" key="17">
    <source>
        <dbReference type="Pfam" id="PF00593"/>
    </source>
</evidence>
<dbReference type="PANTHER" id="PTHR32552">
    <property type="entry name" value="FERRICHROME IRON RECEPTOR-RELATED"/>
    <property type="match status" value="1"/>
</dbReference>
<dbReference type="Pfam" id="PF07715">
    <property type="entry name" value="Plug"/>
    <property type="match status" value="1"/>
</dbReference>
<dbReference type="Pfam" id="PF00593">
    <property type="entry name" value="TonB_dep_Rec_b-barrel"/>
    <property type="match status" value="1"/>
</dbReference>
<dbReference type="AlphaFoldDB" id="A0A1Y1SB84"/>
<feature type="chain" id="PRO_5010986023" evidence="16">
    <location>
        <begin position="21"/>
        <end position="721"/>
    </location>
</feature>
<dbReference type="STRING" id="1317117.ATO7_11328"/>
<keyword evidence="4 14" id="KW-1134">Transmembrane beta strand</keyword>
<evidence type="ECO:0000256" key="14">
    <source>
        <dbReference type="PROSITE-ProRule" id="PRU01360"/>
    </source>
</evidence>
<evidence type="ECO:0000256" key="5">
    <source>
        <dbReference type="ARBA" id="ARBA00022496"/>
    </source>
</evidence>
<proteinExistence type="inferred from homology"/>
<dbReference type="NCBIfam" id="TIGR01783">
    <property type="entry name" value="TonB-siderophor"/>
    <property type="match status" value="1"/>
</dbReference>
<dbReference type="GO" id="GO:0015891">
    <property type="term" value="P:siderophore transport"/>
    <property type="evidence" value="ECO:0007669"/>
    <property type="project" value="InterPro"/>
</dbReference>
<evidence type="ECO:0000256" key="13">
    <source>
        <dbReference type="ARBA" id="ARBA00023237"/>
    </source>
</evidence>
<dbReference type="GO" id="GO:0038023">
    <property type="term" value="F:signaling receptor activity"/>
    <property type="evidence" value="ECO:0007669"/>
    <property type="project" value="InterPro"/>
</dbReference>
<keyword evidence="12 19" id="KW-0675">Receptor</keyword>
<feature type="signal peptide" evidence="16">
    <location>
        <begin position="1"/>
        <end position="20"/>
    </location>
</feature>
<evidence type="ECO:0000256" key="12">
    <source>
        <dbReference type="ARBA" id="ARBA00023170"/>
    </source>
</evidence>
<dbReference type="Gene3D" id="2.170.130.10">
    <property type="entry name" value="TonB-dependent receptor, plug domain"/>
    <property type="match status" value="1"/>
</dbReference>
<dbReference type="GO" id="GO:0009279">
    <property type="term" value="C:cell outer membrane"/>
    <property type="evidence" value="ECO:0007669"/>
    <property type="project" value="UniProtKB-SubCell"/>
</dbReference>
<dbReference type="FunFam" id="2.170.130.10:FF:000001">
    <property type="entry name" value="Catecholate siderophore TonB-dependent receptor"/>
    <property type="match status" value="1"/>
</dbReference>
<evidence type="ECO:0000256" key="15">
    <source>
        <dbReference type="RuleBase" id="RU003357"/>
    </source>
</evidence>
<dbReference type="GO" id="GO:0015344">
    <property type="term" value="F:siderophore uptake transmembrane transporter activity"/>
    <property type="evidence" value="ECO:0007669"/>
    <property type="project" value="TreeGrafter"/>
</dbReference>
<dbReference type="EMBL" id="AQQV01000003">
    <property type="protein sequence ID" value="ORE85881.1"/>
    <property type="molecule type" value="Genomic_DNA"/>
</dbReference>
<comment type="subcellular location">
    <subcellularLocation>
        <location evidence="1 14">Cell outer membrane</location>
        <topology evidence="1 14">Multi-pass membrane protein</topology>
    </subcellularLocation>
</comment>
<evidence type="ECO:0000313" key="20">
    <source>
        <dbReference type="Proteomes" id="UP000192342"/>
    </source>
</evidence>
<evidence type="ECO:0000313" key="19">
    <source>
        <dbReference type="EMBL" id="ORE85881.1"/>
    </source>
</evidence>
<evidence type="ECO:0000256" key="7">
    <source>
        <dbReference type="ARBA" id="ARBA00022729"/>
    </source>
</evidence>
<evidence type="ECO:0000256" key="4">
    <source>
        <dbReference type="ARBA" id="ARBA00022452"/>
    </source>
</evidence>
<dbReference type="RefSeq" id="WP_083561920.1">
    <property type="nucleotide sequence ID" value="NZ_AQQV01000003.1"/>
</dbReference>
<evidence type="ECO:0000256" key="8">
    <source>
        <dbReference type="ARBA" id="ARBA00023004"/>
    </source>
</evidence>
<comment type="caution">
    <text evidence="19">The sequence shown here is derived from an EMBL/GenBank/DDBJ whole genome shotgun (WGS) entry which is preliminary data.</text>
</comment>
<dbReference type="Gene3D" id="2.40.170.20">
    <property type="entry name" value="TonB-dependent receptor, beta-barrel domain"/>
    <property type="match status" value="1"/>
</dbReference>
<evidence type="ECO:0000256" key="16">
    <source>
        <dbReference type="SAM" id="SignalP"/>
    </source>
</evidence>
<dbReference type="InterPro" id="IPR036942">
    <property type="entry name" value="Beta-barrel_TonB_sf"/>
</dbReference>
<dbReference type="SUPFAM" id="SSF56935">
    <property type="entry name" value="Porins"/>
    <property type="match status" value="1"/>
</dbReference>
<evidence type="ECO:0000256" key="6">
    <source>
        <dbReference type="ARBA" id="ARBA00022692"/>
    </source>
</evidence>
<evidence type="ECO:0000256" key="2">
    <source>
        <dbReference type="ARBA" id="ARBA00009810"/>
    </source>
</evidence>
<protein>
    <submittedName>
        <fullName evidence="19">Putative TonB-dependent receptor</fullName>
    </submittedName>
</protein>
<keyword evidence="11 14" id="KW-0472">Membrane</keyword>
<keyword evidence="10 15" id="KW-0798">TonB box</keyword>
<dbReference type="OrthoDB" id="127311at2"/>
<reference evidence="19 20" key="1">
    <citation type="submission" date="2013-04" db="EMBL/GenBank/DDBJ databases">
        <title>Oceanococcus atlanticus 22II-S10r2 Genome Sequencing.</title>
        <authorList>
            <person name="Lai Q."/>
            <person name="Li G."/>
            <person name="Shao Z."/>
        </authorList>
    </citation>
    <scope>NUCLEOTIDE SEQUENCE [LARGE SCALE GENOMIC DNA]</scope>
    <source>
        <strain evidence="19 20">22II-S10r2</strain>
    </source>
</reference>
<evidence type="ECO:0000256" key="1">
    <source>
        <dbReference type="ARBA" id="ARBA00004571"/>
    </source>
</evidence>
<dbReference type="InterPro" id="IPR000531">
    <property type="entry name" value="Beta-barrel_TonB"/>
</dbReference>
<dbReference type="Proteomes" id="UP000192342">
    <property type="component" value="Unassembled WGS sequence"/>
</dbReference>
<dbReference type="InterPro" id="IPR010105">
    <property type="entry name" value="TonB_sidphr_rcpt"/>
</dbReference>
<keyword evidence="8" id="KW-0408">Iron</keyword>
<keyword evidence="3 14" id="KW-0813">Transport</keyword>
<comment type="similarity">
    <text evidence="2 14 15">Belongs to the TonB-dependent receptor family.</text>
</comment>
<accession>A0A1Y1SB84</accession>
<evidence type="ECO:0000256" key="9">
    <source>
        <dbReference type="ARBA" id="ARBA00023065"/>
    </source>
</evidence>
<evidence type="ECO:0000259" key="18">
    <source>
        <dbReference type="Pfam" id="PF07715"/>
    </source>
</evidence>
<feature type="domain" description="TonB-dependent receptor-like beta-barrel" evidence="17">
    <location>
        <begin position="262"/>
        <end position="690"/>
    </location>
</feature>
<keyword evidence="5" id="KW-0410">Iron transport</keyword>
<evidence type="ECO:0000256" key="10">
    <source>
        <dbReference type="ARBA" id="ARBA00023077"/>
    </source>
</evidence>
<organism evidence="19 20">
    <name type="scientific">Oceanococcus atlanticus</name>
    <dbReference type="NCBI Taxonomy" id="1317117"/>
    <lineage>
        <taxon>Bacteria</taxon>
        <taxon>Pseudomonadati</taxon>
        <taxon>Pseudomonadota</taxon>
        <taxon>Gammaproteobacteria</taxon>
        <taxon>Chromatiales</taxon>
        <taxon>Oceanococcaceae</taxon>
        <taxon>Oceanococcus</taxon>
    </lineage>
</organism>
<keyword evidence="6 14" id="KW-0812">Transmembrane</keyword>
<keyword evidence="13 14" id="KW-0998">Cell outer membrane</keyword>
<dbReference type="InterPro" id="IPR012910">
    <property type="entry name" value="Plug_dom"/>
</dbReference>
<dbReference type="InterPro" id="IPR037066">
    <property type="entry name" value="Plug_dom_sf"/>
</dbReference>
<keyword evidence="9" id="KW-0406">Ion transport</keyword>
<dbReference type="InterPro" id="IPR039426">
    <property type="entry name" value="TonB-dep_rcpt-like"/>
</dbReference>
<keyword evidence="7 16" id="KW-0732">Signal</keyword>
<dbReference type="PANTHER" id="PTHR32552:SF68">
    <property type="entry name" value="FERRICHROME OUTER MEMBRANE TRANSPORTER_PHAGE RECEPTOR"/>
    <property type="match status" value="1"/>
</dbReference>
<sequence>MKRLAGIAAACAVLCHPVFAQDNSNAEIDAYDVIPVGGDDETEFSPLTVESRSQALPQYAADSSKGATKTDTPLIETPQSVSVITDKQIRDLGALNIQEALRYTAGVRADSYGLDSRNDTALIRGTNYVQYQDGLRGLFGNFNNVRSDVYALDSVEVIRGPSSVLYGQGTSGGMINLTTKRPKSVFASELRAEFGSYSREQFALDITGPVIDDGVLDMRLVALQRDNDTQVDFVSESRRFVAPSLTWRPATWFAWTLLGHSQRDESGTTTGFFPWEGTIQDNRNGQIPTERFASEPGFDAYDSEQDALTSMLSVHFGHNWNLSQTLRYMKNGAVYNTLFPNIYTGDPYLLDPLRRRSVLRVAYSSDATSRALTSDHRLTGRFTTGPVEHLLLAGIDISEVEARLLSAQSTPAQILLQGQFDLYDPQYGRFIAPNKIQQPKQTTKQRGYYLQNQMRLGDHLIALLGLRRDEAITQVEGSENIQDDATTKRAGLLYSFDSGWSPYLSYTEGFLPVTQVNDSGDPFEPIRSRQYEAGVKFQPSTAPVLLTLAVFDINEENRLAPGENPTVQVQLGEANIEGLEFEAMVSWPQVMDVILAYTKLDGGSDGGPNSDDTNRNRPLPAVAEEVASAWLRLQFGFAGLPGLSIGAGLRYTGAIPDESQTVTTPSYTLLDAMIAYDTAHWRLAINGSNLEDKTVISACLERGDCFYGARRSVVGSLTINF</sequence>
<keyword evidence="20" id="KW-1185">Reference proteome</keyword>
<feature type="domain" description="TonB-dependent receptor plug" evidence="18">
    <location>
        <begin position="74"/>
        <end position="173"/>
    </location>
</feature>